<feature type="compositionally biased region" description="Basic and acidic residues" evidence="1">
    <location>
        <begin position="79"/>
        <end position="88"/>
    </location>
</feature>
<evidence type="ECO:0000313" key="3">
    <source>
        <dbReference type="Proteomes" id="UP000008311"/>
    </source>
</evidence>
<keyword evidence="3" id="KW-1185">Reference proteome</keyword>
<protein>
    <submittedName>
        <fullName evidence="2">Uncharacterized protein</fullName>
    </submittedName>
</protein>
<proteinExistence type="predicted"/>
<name>B9TMA5_RICCO</name>
<feature type="compositionally biased region" description="Low complexity" evidence="1">
    <location>
        <begin position="89"/>
        <end position="98"/>
    </location>
</feature>
<reference evidence="3" key="1">
    <citation type="journal article" date="2010" name="Nat. Biotechnol.">
        <title>Draft genome sequence of the oilseed species Ricinus communis.</title>
        <authorList>
            <person name="Chan A.P."/>
            <person name="Crabtree J."/>
            <person name="Zhao Q."/>
            <person name="Lorenzi H."/>
            <person name="Orvis J."/>
            <person name="Puiu D."/>
            <person name="Melake-Berhan A."/>
            <person name="Jones K.M."/>
            <person name="Redman J."/>
            <person name="Chen G."/>
            <person name="Cahoon E.B."/>
            <person name="Gedil M."/>
            <person name="Stanke M."/>
            <person name="Haas B.J."/>
            <person name="Wortman J.R."/>
            <person name="Fraser-Liggett C.M."/>
            <person name="Ravel J."/>
            <person name="Rabinowicz P.D."/>
        </authorList>
    </citation>
    <scope>NUCLEOTIDE SEQUENCE [LARGE SCALE GENOMIC DNA]</scope>
    <source>
        <strain evidence="3">cv. Hale</strain>
    </source>
</reference>
<feature type="region of interest" description="Disordered" evidence="1">
    <location>
        <begin position="53"/>
        <end position="98"/>
    </location>
</feature>
<accession>B9TMA5</accession>
<feature type="region of interest" description="Disordered" evidence="1">
    <location>
        <begin position="1"/>
        <end position="21"/>
    </location>
</feature>
<gene>
    <name evidence="2" type="ORF">RCOM_2135340</name>
</gene>
<dbReference type="EMBL" id="EQ988548">
    <property type="protein sequence ID" value="EEF23008.1"/>
    <property type="molecule type" value="Genomic_DNA"/>
</dbReference>
<sequence length="98" mass="10718">MEDDRQRDEPCHYTHESDRKQLDGVQVSVGGAKAAFGPHPYQPAELGRFKATASGPRSAISSQSTSSLTSSTMAATIKRYRDTRRDAARPTAPELTRP</sequence>
<evidence type="ECO:0000313" key="2">
    <source>
        <dbReference type="EMBL" id="EEF23008.1"/>
    </source>
</evidence>
<organism evidence="2 3">
    <name type="scientific">Ricinus communis</name>
    <name type="common">Castor bean</name>
    <dbReference type="NCBI Taxonomy" id="3988"/>
    <lineage>
        <taxon>Eukaryota</taxon>
        <taxon>Viridiplantae</taxon>
        <taxon>Streptophyta</taxon>
        <taxon>Embryophyta</taxon>
        <taxon>Tracheophyta</taxon>
        <taxon>Spermatophyta</taxon>
        <taxon>Magnoliopsida</taxon>
        <taxon>eudicotyledons</taxon>
        <taxon>Gunneridae</taxon>
        <taxon>Pentapetalae</taxon>
        <taxon>rosids</taxon>
        <taxon>fabids</taxon>
        <taxon>Malpighiales</taxon>
        <taxon>Euphorbiaceae</taxon>
        <taxon>Acalyphoideae</taxon>
        <taxon>Acalypheae</taxon>
        <taxon>Ricinus</taxon>
    </lineage>
</organism>
<dbReference type="AlphaFoldDB" id="B9TMA5"/>
<dbReference type="Proteomes" id="UP000008311">
    <property type="component" value="Unassembled WGS sequence"/>
</dbReference>
<dbReference type="InParanoid" id="B9TMA5"/>
<evidence type="ECO:0000256" key="1">
    <source>
        <dbReference type="SAM" id="MobiDB-lite"/>
    </source>
</evidence>
<feature type="compositionally biased region" description="Low complexity" evidence="1">
    <location>
        <begin position="58"/>
        <end position="76"/>
    </location>
</feature>
<feature type="non-terminal residue" evidence="2">
    <location>
        <position position="98"/>
    </location>
</feature>